<reference evidence="1" key="1">
    <citation type="journal article" date="2021" name="Nat. Commun.">
        <title>Genetic determinants of endophytism in the Arabidopsis root mycobiome.</title>
        <authorList>
            <person name="Mesny F."/>
            <person name="Miyauchi S."/>
            <person name="Thiergart T."/>
            <person name="Pickel B."/>
            <person name="Atanasova L."/>
            <person name="Karlsson M."/>
            <person name="Huettel B."/>
            <person name="Barry K.W."/>
            <person name="Haridas S."/>
            <person name="Chen C."/>
            <person name="Bauer D."/>
            <person name="Andreopoulos W."/>
            <person name="Pangilinan J."/>
            <person name="LaButti K."/>
            <person name="Riley R."/>
            <person name="Lipzen A."/>
            <person name="Clum A."/>
            <person name="Drula E."/>
            <person name="Henrissat B."/>
            <person name="Kohler A."/>
            <person name="Grigoriev I.V."/>
            <person name="Martin F.M."/>
            <person name="Hacquard S."/>
        </authorList>
    </citation>
    <scope>NUCLEOTIDE SEQUENCE</scope>
    <source>
        <strain evidence="1">MPI-CAGE-AT-0016</strain>
    </source>
</reference>
<evidence type="ECO:0000313" key="2">
    <source>
        <dbReference type="Proteomes" id="UP000813385"/>
    </source>
</evidence>
<evidence type="ECO:0000313" key="1">
    <source>
        <dbReference type="EMBL" id="KAH7357695.1"/>
    </source>
</evidence>
<comment type="caution">
    <text evidence="1">The sequence shown here is derived from an EMBL/GenBank/DDBJ whole genome shotgun (WGS) entry which is preliminary data.</text>
</comment>
<dbReference type="EMBL" id="JAGPXD010000004">
    <property type="protein sequence ID" value="KAH7357695.1"/>
    <property type="molecule type" value="Genomic_DNA"/>
</dbReference>
<protein>
    <submittedName>
        <fullName evidence="1">Uncharacterized protein</fullName>
    </submittedName>
</protein>
<dbReference type="AlphaFoldDB" id="A0A8K0X1S8"/>
<proteinExistence type="predicted"/>
<dbReference type="OrthoDB" id="9991317at2759"/>
<accession>A0A8K0X1S8</accession>
<organism evidence="1 2">
    <name type="scientific">Plectosphaerella cucumerina</name>
    <dbReference type="NCBI Taxonomy" id="40658"/>
    <lineage>
        <taxon>Eukaryota</taxon>
        <taxon>Fungi</taxon>
        <taxon>Dikarya</taxon>
        <taxon>Ascomycota</taxon>
        <taxon>Pezizomycotina</taxon>
        <taxon>Sordariomycetes</taxon>
        <taxon>Hypocreomycetidae</taxon>
        <taxon>Glomerellales</taxon>
        <taxon>Plectosphaerellaceae</taxon>
        <taxon>Plectosphaerella</taxon>
    </lineage>
</organism>
<sequence length="182" mass="19742">MSSPPRTRPMTAQNKSDRLSDEVIHVVRGFQVAGFPHIVGCLWPPNDRNCLSGSDVETRPGTEGLVPVRSPWADSTCNNEHGGQTSSPVLEMNIESTGPCSSLSSPQISLACPSCHRHHHTIYLRRSNKHADQGKKIIKEDRTFALPSEIFSLSILGKPVEKTNNETASTCLSSKDVGLANG</sequence>
<gene>
    <name evidence="1" type="ORF">B0T11DRAFT_354195</name>
</gene>
<name>A0A8K0X1S8_9PEZI</name>
<dbReference type="Proteomes" id="UP000813385">
    <property type="component" value="Unassembled WGS sequence"/>
</dbReference>
<keyword evidence="2" id="KW-1185">Reference proteome</keyword>